<dbReference type="Proteomes" id="UP000003586">
    <property type="component" value="Chromosome"/>
</dbReference>
<dbReference type="eggNOG" id="COG1612">
    <property type="taxonomic scope" value="Bacteria"/>
</dbReference>
<accession>W0EYN5</accession>
<keyword evidence="6" id="KW-0560">Oxidoreductase</keyword>
<dbReference type="EMBL" id="CP007035">
    <property type="protein sequence ID" value="AHF15892.1"/>
    <property type="molecule type" value="Genomic_DNA"/>
</dbReference>
<dbReference type="KEGG" id="nso:NIASO_13440"/>
<evidence type="ECO:0000256" key="8">
    <source>
        <dbReference type="ARBA" id="ARBA00023133"/>
    </source>
</evidence>
<feature type="transmembrane region" description="Helical" evidence="12">
    <location>
        <begin position="158"/>
        <end position="177"/>
    </location>
</feature>
<dbReference type="PANTHER" id="PTHR23289:SF2">
    <property type="entry name" value="CYTOCHROME C OXIDASE ASSEMBLY PROTEIN COX15 HOMOLOG"/>
    <property type="match status" value="1"/>
</dbReference>
<proteinExistence type="inferred from homology"/>
<dbReference type="GO" id="GO:0046872">
    <property type="term" value="F:metal ion binding"/>
    <property type="evidence" value="ECO:0007669"/>
    <property type="project" value="UniProtKB-KW"/>
</dbReference>
<feature type="transmembrane region" description="Helical" evidence="12">
    <location>
        <begin position="12"/>
        <end position="32"/>
    </location>
</feature>
<evidence type="ECO:0000256" key="12">
    <source>
        <dbReference type="SAM" id="Phobius"/>
    </source>
</evidence>
<keyword evidence="9 12" id="KW-0472">Membrane</keyword>
<feature type="transmembrane region" description="Helical" evidence="12">
    <location>
        <begin position="197"/>
        <end position="219"/>
    </location>
</feature>
<dbReference type="AlphaFoldDB" id="W0EYN5"/>
<comment type="subcellular location">
    <subcellularLocation>
        <location evidence="2">Membrane</location>
        <topology evidence="2">Multi-pass membrane protein</topology>
    </subcellularLocation>
</comment>
<evidence type="ECO:0000256" key="1">
    <source>
        <dbReference type="ARBA" id="ARBA00001970"/>
    </source>
</evidence>
<keyword evidence="5 12" id="KW-1133">Transmembrane helix</keyword>
<dbReference type="RefSeq" id="WP_008586289.1">
    <property type="nucleotide sequence ID" value="NZ_CP007035.1"/>
</dbReference>
<dbReference type="OrthoDB" id="9793156at2"/>
<keyword evidence="8" id="KW-0350">Heme biosynthesis</keyword>
<dbReference type="GO" id="GO:0120547">
    <property type="term" value="F:heme A synthase activity"/>
    <property type="evidence" value="ECO:0007669"/>
    <property type="project" value="UniProtKB-EC"/>
</dbReference>
<feature type="transmembrane region" description="Helical" evidence="12">
    <location>
        <begin position="317"/>
        <end position="341"/>
    </location>
</feature>
<evidence type="ECO:0000256" key="9">
    <source>
        <dbReference type="ARBA" id="ARBA00023136"/>
    </source>
</evidence>
<evidence type="ECO:0000256" key="10">
    <source>
        <dbReference type="ARBA" id="ARBA00044501"/>
    </source>
</evidence>
<comment type="catalytic activity">
    <reaction evidence="11">
        <text>Fe(II)-heme o + 2 A + H2O = Fe(II)-heme a + 2 AH2</text>
        <dbReference type="Rhea" id="RHEA:63388"/>
        <dbReference type="ChEBI" id="CHEBI:13193"/>
        <dbReference type="ChEBI" id="CHEBI:15377"/>
        <dbReference type="ChEBI" id="CHEBI:17499"/>
        <dbReference type="ChEBI" id="CHEBI:60530"/>
        <dbReference type="ChEBI" id="CHEBI:61715"/>
        <dbReference type="EC" id="1.17.99.9"/>
    </reaction>
    <physiologicalReaction direction="left-to-right" evidence="11">
        <dbReference type="Rhea" id="RHEA:63389"/>
    </physiologicalReaction>
</comment>
<dbReference type="InterPro" id="IPR003780">
    <property type="entry name" value="COX15/CtaA_fam"/>
</dbReference>
<keyword evidence="4" id="KW-0479">Metal-binding</keyword>
<evidence type="ECO:0000256" key="5">
    <source>
        <dbReference type="ARBA" id="ARBA00022989"/>
    </source>
</evidence>
<keyword evidence="3 12" id="KW-0812">Transmembrane</keyword>
<dbReference type="HOGENOM" id="CLU_017627_0_0_10"/>
<evidence type="ECO:0000256" key="7">
    <source>
        <dbReference type="ARBA" id="ARBA00023004"/>
    </source>
</evidence>
<keyword evidence="7" id="KW-0408">Iron</keyword>
<comment type="pathway">
    <text evidence="10">Porphyrin-containing compound metabolism; heme A biosynthesis; heme A from heme O: step 1/1.</text>
</comment>
<protein>
    <submittedName>
        <fullName evidence="13">Cytochrome C oxidase assembly protein</fullName>
    </submittedName>
</protein>
<evidence type="ECO:0000256" key="2">
    <source>
        <dbReference type="ARBA" id="ARBA00004141"/>
    </source>
</evidence>
<keyword evidence="14" id="KW-1185">Reference proteome</keyword>
<dbReference type="Pfam" id="PF02628">
    <property type="entry name" value="COX15-CtaA"/>
    <property type="match status" value="1"/>
</dbReference>
<feature type="transmembrane region" description="Helical" evidence="12">
    <location>
        <begin position="95"/>
        <end position="112"/>
    </location>
</feature>
<dbReference type="GO" id="GO:0016020">
    <property type="term" value="C:membrane"/>
    <property type="evidence" value="ECO:0007669"/>
    <property type="project" value="UniProtKB-SubCell"/>
</dbReference>
<evidence type="ECO:0000313" key="14">
    <source>
        <dbReference type="Proteomes" id="UP000003586"/>
    </source>
</evidence>
<evidence type="ECO:0000256" key="3">
    <source>
        <dbReference type="ARBA" id="ARBA00022692"/>
    </source>
</evidence>
<dbReference type="STRING" id="929713.NIASO_13440"/>
<reference evidence="13 14" key="1">
    <citation type="submission" date="2013-12" db="EMBL/GenBank/DDBJ databases">
        <authorList>
            <consortium name="DOE Joint Genome Institute"/>
            <person name="Eisen J."/>
            <person name="Huntemann M."/>
            <person name="Han J."/>
            <person name="Chen A."/>
            <person name="Kyrpides N."/>
            <person name="Mavromatis K."/>
            <person name="Markowitz V."/>
            <person name="Palaniappan K."/>
            <person name="Ivanova N."/>
            <person name="Schaumberg A."/>
            <person name="Pati A."/>
            <person name="Liolios K."/>
            <person name="Nordberg H.P."/>
            <person name="Cantor M.N."/>
            <person name="Hua S.X."/>
            <person name="Woyke T."/>
        </authorList>
    </citation>
    <scope>NUCLEOTIDE SEQUENCE [LARGE SCALE GENOMIC DNA]</scope>
    <source>
        <strain evidence="14">DSM 19437</strain>
    </source>
</reference>
<dbReference type="GO" id="GO:0006784">
    <property type="term" value="P:heme A biosynthetic process"/>
    <property type="evidence" value="ECO:0007669"/>
    <property type="project" value="InterPro"/>
</dbReference>
<dbReference type="InterPro" id="IPR023754">
    <property type="entry name" value="HemeA_Synthase_type2"/>
</dbReference>
<evidence type="ECO:0000313" key="13">
    <source>
        <dbReference type="EMBL" id="AHF15892.1"/>
    </source>
</evidence>
<evidence type="ECO:0000256" key="4">
    <source>
        <dbReference type="ARBA" id="ARBA00022723"/>
    </source>
</evidence>
<comment type="cofactor">
    <cofactor evidence="1">
        <name>heme b</name>
        <dbReference type="ChEBI" id="CHEBI:60344"/>
    </cofactor>
</comment>
<gene>
    <name evidence="13" type="ORF">NIASO_13440</name>
</gene>
<evidence type="ECO:0000256" key="11">
    <source>
        <dbReference type="ARBA" id="ARBA00048044"/>
    </source>
</evidence>
<organism evidence="13 14">
    <name type="scientific">Niabella soli DSM 19437</name>
    <dbReference type="NCBI Taxonomy" id="929713"/>
    <lineage>
        <taxon>Bacteria</taxon>
        <taxon>Pseudomonadati</taxon>
        <taxon>Bacteroidota</taxon>
        <taxon>Chitinophagia</taxon>
        <taxon>Chitinophagales</taxon>
        <taxon>Chitinophagaceae</taxon>
        <taxon>Niabella</taxon>
    </lineage>
</organism>
<feature type="transmembrane region" description="Helical" evidence="12">
    <location>
        <begin position="291"/>
        <end position="311"/>
    </location>
</feature>
<dbReference type="PANTHER" id="PTHR23289">
    <property type="entry name" value="CYTOCHROME C OXIDASE ASSEMBLY PROTEIN COX15"/>
    <property type="match status" value="1"/>
</dbReference>
<feature type="transmembrane region" description="Helical" evidence="12">
    <location>
        <begin position="261"/>
        <end position="279"/>
    </location>
</feature>
<sequence>MQLQKNKPVATWLFVGAGMIIIQVLLGGITRLTGSGLSITEWQPILGALPPMNEQAWVEAFNKYKEIAQFKYIHNYFTLQDFKSIYFWEWFHRDWARLMGVVFIIPFVYFIIKKKIDRSMLWPMIILFLLGGLQGAIGWIMVKSGIGTDLVYVSPVRLAIHFLSALLLLCYVVWFALKLTVPENRLAYNTPLRNLTIALLVVITLQLTYGAFMAGTHAAKAAITWPTINGSWYPQGQLFTEGSFLDDITHNLITIQFTHRSLAYLITVLMIFYTLRLTRLPKTTALSKMRFLPLGIVLVQVTLGVLALMNYLNNSKFILSIFHQLVGMLFLVCMVVCLFLGRKNGINEK</sequence>
<feature type="transmembrane region" description="Helical" evidence="12">
    <location>
        <begin position="124"/>
        <end position="146"/>
    </location>
</feature>
<name>W0EYN5_9BACT</name>
<evidence type="ECO:0000256" key="6">
    <source>
        <dbReference type="ARBA" id="ARBA00023002"/>
    </source>
</evidence>
<dbReference type="HAMAP" id="MF_01665">
    <property type="entry name" value="HemeA_synth_type2"/>
    <property type="match status" value="1"/>
</dbReference>